<evidence type="ECO:0000313" key="2">
    <source>
        <dbReference type="WBParaSite" id="RSKR_0000866700.1"/>
    </source>
</evidence>
<accession>A0AC35U8P2</accession>
<reference evidence="2" key="1">
    <citation type="submission" date="2016-11" db="UniProtKB">
        <authorList>
            <consortium name="WormBaseParasite"/>
        </authorList>
    </citation>
    <scope>IDENTIFICATION</scope>
    <source>
        <strain evidence="2">KR3021</strain>
    </source>
</reference>
<dbReference type="Proteomes" id="UP000095286">
    <property type="component" value="Unplaced"/>
</dbReference>
<name>A0AC35U8P2_9BILA</name>
<proteinExistence type="predicted"/>
<organism evidence="1 2">
    <name type="scientific">Rhabditophanes sp. KR3021</name>
    <dbReference type="NCBI Taxonomy" id="114890"/>
    <lineage>
        <taxon>Eukaryota</taxon>
        <taxon>Metazoa</taxon>
        <taxon>Ecdysozoa</taxon>
        <taxon>Nematoda</taxon>
        <taxon>Chromadorea</taxon>
        <taxon>Rhabditida</taxon>
        <taxon>Tylenchina</taxon>
        <taxon>Panagrolaimomorpha</taxon>
        <taxon>Strongyloidoidea</taxon>
        <taxon>Alloionematidae</taxon>
        <taxon>Rhabditophanes</taxon>
    </lineage>
</organism>
<evidence type="ECO:0000313" key="1">
    <source>
        <dbReference type="Proteomes" id="UP000095286"/>
    </source>
</evidence>
<sequence>MMVNMVIIKIIFITLCVISTALAATESKQTKAGEDSHQIEFKNECIKAMCIADSGCVQTGCSIDIHGRQGCGYFRMNVWQFKQCYQPGREIGEDSEVAWVRCAEDYDCASNCIKQVASRFRLKCYGKTPCELLARLHDGGANGCRTGTTLTYWSHVKEICPNCHNYL</sequence>
<dbReference type="WBParaSite" id="RSKR_0000866700.1">
    <property type="protein sequence ID" value="RSKR_0000866700.1"/>
    <property type="gene ID" value="RSKR_0000866700"/>
</dbReference>
<protein>
    <submittedName>
        <fullName evidence="2">Lysozyme</fullName>
    </submittedName>
</protein>